<reference evidence="4" key="3">
    <citation type="submission" date="2014-05" db="EMBL/GenBank/DDBJ databases">
        <authorList>
            <person name="Aslett A.Martin."/>
            <person name="De Silva Nishadi"/>
        </authorList>
    </citation>
    <scope>NUCLEOTIDE SEQUENCE</scope>
    <source>
        <strain evidence="4">YM</strain>
    </source>
</reference>
<dbReference type="Pfam" id="PF03914">
    <property type="entry name" value="CBF"/>
    <property type="match status" value="1"/>
</dbReference>
<evidence type="ECO:0000256" key="1">
    <source>
        <dbReference type="ARBA" id="ARBA00007797"/>
    </source>
</evidence>
<sequence>MKKGEKSNCSNNSNSSATIIKEICDLFNNLQNEKCKKSILNNLTKLFVLIYNERIKRKLLYSENEVNKEDDIKLKQIFKKDYIILVIKNKTYTKYEEWLNECFEKFLNLLFQLIGNNDEVFFKKGLSLLFGSLQMEAKIYESIISDSADEFDSHNNDDIIGNDTVSTNDIANQYINKSGYVLYKNDYQGINYKKNNSSRMSYKNSQEETSSKHAFPIKLFKNIILKLLKVGTINIENIKYICRSYVCFYFDLNYFFLGVFKHFYLKSIVENSKEEEISKGVEGKLNMSKTKKVECAGTTNLFIYTVLINSIKPRKKVQNFHIKKSEFMKKAKIDDLFLDFNSDEDDNLRGKRKNKFLDNEKKKKKKNDDMNNYSNKNELKRFYKYDSDDSIIIHSSSDSNGSDTDDENNPELEFLNNNKLIEDYKNENSFDDFSDYSEGKNDLKKIKKIESIENKIKDRTNNFFIKNFYIENKIYARLYSCSWFDFIANFNHKQTMILQILQAIPLFVFPYTNNPYYFIDYFNYSFYSSSNVYVSLAALPGIFYILTELNVGDLVQNEIDNSGSSKRVKHNEDKANEESEGENDEKNEEENDEKNEEENDEKNEEDNDEKNEEENDEKNEEENDERNEEENDEKNEEENDERNEEENDEKNESDEGSDIETKLNDRMYTDYYKRLYELIIPASFYYDGTKFLKILYSSIKNKMIPVHYVLSFLKKLLRVGCLTSFNISINILSVVYDILNYFKDELHNSMFISGSVFMNMVIKNDFFCYENLEQNFDKDIIIEMMKTNSELLKDENEFASELSIIKKKNNFENFNDEKNEGNVKIKDSEDTKMENDLFSIGCCLPDKYQRNMNTLTKKELYMANHIFYEIILLNNHLCDNLRYYSNVYHYNFNDKSNKPHEFYNDPNKINWQEEESLFSFLKSLLSFKKKRDTDILPCANQKEFSTIFI</sequence>
<dbReference type="RefSeq" id="XP_729726.2">
    <property type="nucleotide sequence ID" value="XM_724633.2"/>
</dbReference>
<feature type="compositionally biased region" description="Acidic residues" evidence="2">
    <location>
        <begin position="578"/>
        <end position="658"/>
    </location>
</feature>
<evidence type="ECO:0000313" key="7">
    <source>
        <dbReference type="Proteomes" id="UP000072904"/>
    </source>
</evidence>
<dbReference type="EMBL" id="LM993668">
    <property type="protein sequence ID" value="VTZ81495.1"/>
    <property type="molecule type" value="Genomic_DNA"/>
</dbReference>
<dbReference type="GeneID" id="3807032"/>
<dbReference type="Proteomes" id="UP000072874">
    <property type="component" value="Chromosome 14"/>
</dbReference>
<comment type="similarity">
    <text evidence="1">Belongs to the CBF/MAK21 family.</text>
</comment>
<dbReference type="PANTHER" id="PTHR12455">
    <property type="entry name" value="NUCLEOLAR COMPLEX PROTEIN 4"/>
    <property type="match status" value="1"/>
</dbReference>
<dbReference type="Proteomes" id="UP000072904">
    <property type="component" value="Chromosome 14"/>
</dbReference>
<evidence type="ECO:0000313" key="6">
    <source>
        <dbReference type="Proteomes" id="UP000072874"/>
    </source>
</evidence>
<dbReference type="PANTHER" id="PTHR12455:SF0">
    <property type="entry name" value="NUCLEOLAR COMPLEX PROTEIN 4 HOMOLOG"/>
    <property type="match status" value="1"/>
</dbReference>
<reference evidence="5" key="4">
    <citation type="submission" date="2019-05" db="EMBL/GenBank/DDBJ databases">
        <authorList>
            <consortium name="Pathogen Informatics"/>
        </authorList>
    </citation>
    <scope>NUCLEOTIDE SEQUENCE</scope>
    <source>
        <strain evidence="5">17X</strain>
    </source>
</reference>
<evidence type="ECO:0000259" key="3">
    <source>
        <dbReference type="Pfam" id="PF03914"/>
    </source>
</evidence>
<dbReference type="OrthoDB" id="378151at2759"/>
<protein>
    <submittedName>
        <fullName evidence="5">Nucleolar complex protein 4, putative</fullName>
    </submittedName>
</protein>
<gene>
    <name evidence="5" type="ORF">PY17X_1418100</name>
    <name evidence="4" type="ORF">PYYM_1419900</name>
</gene>
<dbReference type="OMA" id="CFYYDLN"/>
<dbReference type="KEGG" id="pyo:PY17X_1418100"/>
<evidence type="ECO:0000313" key="4">
    <source>
        <dbReference type="EMBL" id="CDU20534.1"/>
    </source>
</evidence>
<dbReference type="GO" id="GO:0030692">
    <property type="term" value="C:Noc4p-Nop14p complex"/>
    <property type="evidence" value="ECO:0007669"/>
    <property type="project" value="TreeGrafter"/>
</dbReference>
<proteinExistence type="inferred from homology"/>
<name>A0A078KBW3_PLAYE</name>
<evidence type="ECO:0000256" key="2">
    <source>
        <dbReference type="SAM" id="MobiDB-lite"/>
    </source>
</evidence>
<dbReference type="EMBL" id="LK934642">
    <property type="protein sequence ID" value="CDU20534.1"/>
    <property type="molecule type" value="Genomic_DNA"/>
</dbReference>
<reference evidence="6 7" key="1">
    <citation type="journal article" date="2014" name="BMC Biol.">
        <title>A comprehensive evaluation of rodent malaria parasite genomes and gene expression.</title>
        <authorList>
            <person name="Otto T.D."/>
            <person name="Bohme U."/>
            <person name="Jackson A.P."/>
            <person name="Hunt M."/>
            <person name="Franke-Fayard B."/>
            <person name="Hoeijmakers W.A."/>
            <person name="Religa A.A."/>
            <person name="Robertson L."/>
            <person name="Sanders M."/>
            <person name="Ogun S.A."/>
            <person name="Cunningham D."/>
            <person name="Erhart A."/>
            <person name="Billker O."/>
            <person name="Khan S.M."/>
            <person name="Stunnenberg H.G."/>
            <person name="Langhorne J."/>
            <person name="Holder A.A."/>
            <person name="Waters A.P."/>
            <person name="Newbold C.I."/>
            <person name="Pain A."/>
            <person name="Berriman M."/>
            <person name="Janse C.J."/>
        </authorList>
    </citation>
    <scope>NUCLEOTIDE SEQUENCE [LARGE SCALE GENOMIC DNA]</scope>
    <source>
        <strain evidence="5 6">17X</strain>
        <strain evidence="4 7">YM</strain>
    </source>
</reference>
<dbReference type="GO" id="GO:0032040">
    <property type="term" value="C:small-subunit processome"/>
    <property type="evidence" value="ECO:0007669"/>
    <property type="project" value="TreeGrafter"/>
</dbReference>
<feature type="compositionally biased region" description="Basic and acidic residues" evidence="2">
    <location>
        <begin position="355"/>
        <end position="369"/>
    </location>
</feature>
<feature type="region of interest" description="Disordered" evidence="2">
    <location>
        <begin position="559"/>
        <end position="661"/>
    </location>
</feature>
<evidence type="ECO:0000313" key="5">
    <source>
        <dbReference type="EMBL" id="VTZ81495.1"/>
    </source>
</evidence>
<dbReference type="GO" id="GO:0042254">
    <property type="term" value="P:ribosome biogenesis"/>
    <property type="evidence" value="ECO:0007669"/>
    <property type="project" value="InterPro"/>
</dbReference>
<organism evidence="5 6">
    <name type="scientific">Plasmodium yoelii</name>
    <dbReference type="NCBI Taxonomy" id="5861"/>
    <lineage>
        <taxon>Eukaryota</taxon>
        <taxon>Sar</taxon>
        <taxon>Alveolata</taxon>
        <taxon>Apicomplexa</taxon>
        <taxon>Aconoidasida</taxon>
        <taxon>Haemosporida</taxon>
        <taxon>Plasmodiidae</taxon>
        <taxon>Plasmodium</taxon>
        <taxon>Plasmodium (Vinckeia)</taxon>
    </lineage>
</organism>
<dbReference type="VEuPathDB" id="PlasmoDB:PY17X_1418100"/>
<dbReference type="VEuPathDB" id="PlasmoDB:PYYM_1419900"/>
<feature type="region of interest" description="Disordered" evidence="2">
    <location>
        <begin position="354"/>
        <end position="373"/>
    </location>
</feature>
<dbReference type="VEuPathDB" id="PlasmoDB:Py17XNL_001401030"/>
<dbReference type="VEuPathDB" id="PlasmoDB:PY00187"/>
<dbReference type="InterPro" id="IPR005612">
    <property type="entry name" value="CCAAT-binding_factor"/>
</dbReference>
<dbReference type="AlphaFoldDB" id="A0A078KBW3"/>
<dbReference type="InterPro" id="IPR027193">
    <property type="entry name" value="Noc4"/>
</dbReference>
<feature type="domain" description="CCAAT-binding factor" evidence="3">
    <location>
        <begin position="667"/>
        <end position="879"/>
    </location>
</feature>
<reference evidence="5" key="2">
    <citation type="submission" date="2014-05" db="EMBL/GenBank/DDBJ databases">
        <authorList>
            <person name="Aslett M.A."/>
            <person name="De Silva N."/>
        </authorList>
    </citation>
    <scope>NUCLEOTIDE SEQUENCE</scope>
    <source>
        <strain evidence="5">17X</strain>
    </source>
</reference>
<accession>A0A078KBW3</accession>